<dbReference type="NCBIfam" id="TIGR00778">
    <property type="entry name" value="ahpD_dom"/>
    <property type="match status" value="1"/>
</dbReference>
<accession>A0ABQ1I6U0</accession>
<dbReference type="Gene3D" id="1.20.1290.10">
    <property type="entry name" value="AhpD-like"/>
    <property type="match status" value="1"/>
</dbReference>
<dbReference type="EMBL" id="BMDY01000026">
    <property type="protein sequence ID" value="GGB18179.1"/>
    <property type="molecule type" value="Genomic_DNA"/>
</dbReference>
<reference evidence="3" key="1">
    <citation type="journal article" date="2019" name="Int. J. Syst. Evol. Microbiol.">
        <title>The Global Catalogue of Microorganisms (GCM) 10K type strain sequencing project: providing services to taxonomists for standard genome sequencing and annotation.</title>
        <authorList>
            <consortium name="The Broad Institute Genomics Platform"/>
            <consortium name="The Broad Institute Genome Sequencing Center for Infectious Disease"/>
            <person name="Wu L."/>
            <person name="Ma J."/>
        </authorList>
    </citation>
    <scope>NUCLEOTIDE SEQUENCE [LARGE SCALE GENOMIC DNA]</scope>
    <source>
        <strain evidence="3">CGMCC 1.10131</strain>
    </source>
</reference>
<dbReference type="NCBIfam" id="TIGR01926">
    <property type="entry name" value="peroxid_rel"/>
    <property type="match status" value="1"/>
</dbReference>
<dbReference type="RefSeq" id="WP_055731611.1">
    <property type="nucleotide sequence ID" value="NZ_BMDY01000026.1"/>
</dbReference>
<dbReference type="Proteomes" id="UP000651977">
    <property type="component" value="Unassembled WGS sequence"/>
</dbReference>
<comment type="caution">
    <text evidence="2">The sequence shown here is derived from an EMBL/GenBank/DDBJ whole genome shotgun (WGS) entry which is preliminary data.</text>
</comment>
<dbReference type="InterPro" id="IPR004675">
    <property type="entry name" value="AhpD_core"/>
</dbReference>
<dbReference type="InterPro" id="IPR003779">
    <property type="entry name" value="CMD-like"/>
</dbReference>
<name>A0ABQ1I6U0_9ALTE</name>
<proteinExistence type="predicted"/>
<dbReference type="InterPro" id="IPR010195">
    <property type="entry name" value="Uncharacterised_peroxidase-rel"/>
</dbReference>
<dbReference type="InterPro" id="IPR029032">
    <property type="entry name" value="AhpD-like"/>
</dbReference>
<dbReference type="PANTHER" id="PTHR35446">
    <property type="entry name" value="SI:CH211-175M2.5"/>
    <property type="match status" value="1"/>
</dbReference>
<feature type="domain" description="Carboxymuconolactone decarboxylase-like" evidence="1">
    <location>
        <begin position="42"/>
        <end position="112"/>
    </location>
</feature>
<evidence type="ECO:0000313" key="3">
    <source>
        <dbReference type="Proteomes" id="UP000651977"/>
    </source>
</evidence>
<protein>
    <submittedName>
        <fullName evidence="2">Alkyl hydroperoxide reductase AhpD</fullName>
    </submittedName>
</protein>
<keyword evidence="3" id="KW-1185">Reference proteome</keyword>
<dbReference type="PANTHER" id="PTHR35446:SF3">
    <property type="entry name" value="CMD DOMAIN-CONTAINING PROTEIN"/>
    <property type="match status" value="1"/>
</dbReference>
<organism evidence="2 3">
    <name type="scientific">Agarivorans gilvus</name>
    <dbReference type="NCBI Taxonomy" id="680279"/>
    <lineage>
        <taxon>Bacteria</taxon>
        <taxon>Pseudomonadati</taxon>
        <taxon>Pseudomonadota</taxon>
        <taxon>Gammaproteobacteria</taxon>
        <taxon>Alteromonadales</taxon>
        <taxon>Alteromonadaceae</taxon>
        <taxon>Agarivorans</taxon>
    </lineage>
</organism>
<evidence type="ECO:0000313" key="2">
    <source>
        <dbReference type="EMBL" id="GGB18179.1"/>
    </source>
</evidence>
<gene>
    <name evidence="2" type="ORF">GCM10007414_34490</name>
</gene>
<sequence length="182" mass="19139">MSRISTPESIAAAPAASKGSLEAVNNLLGTVPNLFRIVANSPKTLEGYLALNGALGQGALNAQTRERIALAVAEVNGCNYCLAAHQYLGSNLAKLDEAEIEANRRGTSTDEKAAAAVGFAVKIVKYRGKLSDSDFEAVRSAGYSDEEIVEIVGHVALNTLTNYINEVLGTEIDFPAVETLAV</sequence>
<evidence type="ECO:0000259" key="1">
    <source>
        <dbReference type="Pfam" id="PF02627"/>
    </source>
</evidence>
<dbReference type="Pfam" id="PF02627">
    <property type="entry name" value="CMD"/>
    <property type="match status" value="1"/>
</dbReference>
<dbReference type="SUPFAM" id="SSF69118">
    <property type="entry name" value="AhpD-like"/>
    <property type="match status" value="1"/>
</dbReference>